<evidence type="ECO:0000313" key="3">
    <source>
        <dbReference type="Proteomes" id="UP000278440"/>
    </source>
</evidence>
<organism evidence="2 3">
    <name type="scientific">Terracoccus luteus</name>
    <dbReference type="NCBI Taxonomy" id="53356"/>
    <lineage>
        <taxon>Bacteria</taxon>
        <taxon>Bacillati</taxon>
        <taxon>Actinomycetota</taxon>
        <taxon>Actinomycetes</taxon>
        <taxon>Micrococcales</taxon>
        <taxon>Intrasporangiaceae</taxon>
        <taxon>Terracoccus</taxon>
    </lineage>
</organism>
<evidence type="ECO:0000256" key="1">
    <source>
        <dbReference type="SAM" id="MobiDB-lite"/>
    </source>
</evidence>
<gene>
    <name evidence="2" type="ORF">DFJ68_1784</name>
</gene>
<evidence type="ECO:0000313" key="2">
    <source>
        <dbReference type="EMBL" id="RKT78340.1"/>
    </source>
</evidence>
<sequence length="223" mass="21847">MPARPTLLARAVAVVAVVAVPLLGLLAACGSPAPTRPSETVTVWVDPTPAPSPSGDGGAPSPVPTRSAVATSSGPGPVSVGPLRGAPGDYDEAARRVSGAGVDGAVTTAFRSPSGNLACTVAGGGSQLACEVGQGRPKPPAAAPCPAGGPTTVGRVELTGDGARLVCNGDTEVSGTPPTLAYGRSARMPGTPFACVSEQAGVTCVDTARRDGLFLARNTLATW</sequence>
<dbReference type="PROSITE" id="PS51257">
    <property type="entry name" value="PROKAR_LIPOPROTEIN"/>
    <property type="match status" value="1"/>
</dbReference>
<reference evidence="2 3" key="1">
    <citation type="submission" date="2018-10" db="EMBL/GenBank/DDBJ databases">
        <title>Sequencing the genomes of 1000 actinobacteria strains.</title>
        <authorList>
            <person name="Klenk H.-P."/>
        </authorList>
    </citation>
    <scope>NUCLEOTIDE SEQUENCE [LARGE SCALE GENOMIC DNA]</scope>
    <source>
        <strain evidence="2 3">DSM 44267</strain>
    </source>
</reference>
<keyword evidence="3" id="KW-1185">Reference proteome</keyword>
<dbReference type="AlphaFoldDB" id="A0A495XUV9"/>
<accession>A0A495XUV9</accession>
<dbReference type="EMBL" id="RBXT01000001">
    <property type="protein sequence ID" value="RKT78340.1"/>
    <property type="molecule type" value="Genomic_DNA"/>
</dbReference>
<name>A0A495XUV9_9MICO</name>
<protein>
    <submittedName>
        <fullName evidence="2">Uncharacterized protein</fullName>
    </submittedName>
</protein>
<comment type="caution">
    <text evidence="2">The sequence shown here is derived from an EMBL/GenBank/DDBJ whole genome shotgun (WGS) entry which is preliminary data.</text>
</comment>
<proteinExistence type="predicted"/>
<dbReference type="Proteomes" id="UP000278440">
    <property type="component" value="Unassembled WGS sequence"/>
</dbReference>
<feature type="region of interest" description="Disordered" evidence="1">
    <location>
        <begin position="31"/>
        <end position="90"/>
    </location>
</feature>